<reference evidence="2" key="1">
    <citation type="journal article" date="2016" name="Front. Microbiol.">
        <title>Genome Sequence of the Piezophilic, Mesophilic Sulfate-Reducing Bacterium Desulfovibrio indicus J2T.</title>
        <authorList>
            <person name="Cao J."/>
            <person name="Maignien L."/>
            <person name="Shao Z."/>
            <person name="Alain K."/>
            <person name="Jebbar M."/>
        </authorList>
    </citation>
    <scope>NUCLEOTIDE SEQUENCE</scope>
    <source>
        <strain evidence="2">DSM 21893</strain>
    </source>
</reference>
<sequence>MIERMMNPTITLTRKHFATEEDWQRAIREGGTFTLAGGIRVHLTLGEEMDLDDDWGVNLGEPVAKVSISGSHDVEVTTYTEEVTFHPDGSYSRRLG</sequence>
<reference evidence="1" key="2">
    <citation type="submission" date="2019-12" db="EMBL/GenBank/DDBJ databases">
        <authorList>
            <person name="Cremers G."/>
        </authorList>
    </citation>
    <scope>NUCLEOTIDE SEQUENCE</scope>
    <source>
        <strain evidence="1">Mbul1</strain>
    </source>
</reference>
<accession>A0A679J9F9</accession>
<proteinExistence type="predicted"/>
<reference evidence="2" key="3">
    <citation type="submission" date="2021-08" db="EMBL/GenBank/DDBJ databases">
        <authorList>
            <person name="Tani A."/>
            <person name="Ola A."/>
            <person name="Ogura Y."/>
            <person name="Katsura K."/>
            <person name="Hayashi T."/>
        </authorList>
    </citation>
    <scope>NUCLEOTIDE SEQUENCE</scope>
    <source>
        <strain evidence="2">DSM 21893</strain>
    </source>
</reference>
<dbReference type="EMBL" id="BPQF01000029">
    <property type="protein sequence ID" value="GJD41855.1"/>
    <property type="molecule type" value="Genomic_DNA"/>
</dbReference>
<dbReference type="Proteomes" id="UP001055307">
    <property type="component" value="Unassembled WGS sequence"/>
</dbReference>
<evidence type="ECO:0000313" key="1">
    <source>
        <dbReference type="EMBL" id="CAA2104544.1"/>
    </source>
</evidence>
<dbReference type="RefSeq" id="WP_018044337.1">
    <property type="nucleotide sequence ID" value="NZ_BPQF01000029.1"/>
</dbReference>
<gene>
    <name evidence="1" type="ORF">MBUL_02757</name>
    <name evidence="2" type="ORF">OICFNHDK_4339</name>
</gene>
<evidence type="ECO:0000313" key="3">
    <source>
        <dbReference type="Proteomes" id="UP001055307"/>
    </source>
</evidence>
<name>A0A679J9F9_9HYPH</name>
<keyword evidence="3" id="KW-1185">Reference proteome</keyword>
<evidence type="ECO:0000313" key="2">
    <source>
        <dbReference type="EMBL" id="GJD41855.1"/>
    </source>
</evidence>
<organism evidence="1">
    <name type="scientific">Methylobacterium bullatum</name>
    <dbReference type="NCBI Taxonomy" id="570505"/>
    <lineage>
        <taxon>Bacteria</taxon>
        <taxon>Pseudomonadati</taxon>
        <taxon>Pseudomonadota</taxon>
        <taxon>Alphaproteobacteria</taxon>
        <taxon>Hyphomicrobiales</taxon>
        <taxon>Methylobacteriaceae</taxon>
        <taxon>Methylobacterium</taxon>
    </lineage>
</organism>
<protein>
    <submittedName>
        <fullName evidence="1">Uncharacterized protein</fullName>
    </submittedName>
</protein>
<dbReference type="EMBL" id="LR743504">
    <property type="protein sequence ID" value="CAA2104544.1"/>
    <property type="molecule type" value="Genomic_DNA"/>
</dbReference>
<dbReference type="AlphaFoldDB" id="A0A679J9F9"/>